<keyword evidence="6" id="KW-0862">Zinc</keyword>
<feature type="domain" description="RING-type" evidence="8">
    <location>
        <begin position="679"/>
        <end position="727"/>
    </location>
</feature>
<dbReference type="GO" id="GO:0008094">
    <property type="term" value="F:ATP-dependent activity, acting on DNA"/>
    <property type="evidence" value="ECO:0007669"/>
    <property type="project" value="TreeGrafter"/>
</dbReference>
<feature type="compositionally biased region" description="Basic residues" evidence="7">
    <location>
        <begin position="169"/>
        <end position="181"/>
    </location>
</feature>
<evidence type="ECO:0008006" key="13">
    <source>
        <dbReference type="Google" id="ProtNLM"/>
    </source>
</evidence>
<feature type="compositionally biased region" description="Basic residues" evidence="7">
    <location>
        <begin position="747"/>
        <end position="762"/>
    </location>
</feature>
<dbReference type="PROSITE" id="PS51192">
    <property type="entry name" value="HELICASE_ATP_BIND_1"/>
    <property type="match status" value="1"/>
</dbReference>
<dbReference type="PANTHER" id="PTHR45626:SF17">
    <property type="entry name" value="HELICASE-LIKE TRANSCRIPTION FACTOR"/>
    <property type="match status" value="1"/>
</dbReference>
<dbReference type="PROSITE" id="PS50089">
    <property type="entry name" value="ZF_RING_2"/>
    <property type="match status" value="1"/>
</dbReference>
<comment type="similarity">
    <text evidence="1">Belongs to the SNF2/RAD54 helicase family.</text>
</comment>
<gene>
    <name evidence="11" type="ORF">N7463_008405</name>
</gene>
<dbReference type="InterPro" id="IPR050628">
    <property type="entry name" value="SNF2_RAD54_helicase_TF"/>
</dbReference>
<dbReference type="InterPro" id="IPR038718">
    <property type="entry name" value="SNF2-like_sf"/>
</dbReference>
<keyword evidence="6" id="KW-0863">Zinc-finger</keyword>
<dbReference type="Gene3D" id="3.40.50.10810">
    <property type="entry name" value="Tandem AAA-ATPase domain"/>
    <property type="match status" value="1"/>
</dbReference>
<dbReference type="GO" id="GO:0016787">
    <property type="term" value="F:hydrolase activity"/>
    <property type="evidence" value="ECO:0007669"/>
    <property type="project" value="UniProtKB-KW"/>
</dbReference>
<dbReference type="Pfam" id="PF00176">
    <property type="entry name" value="SNF2-rel_dom"/>
    <property type="match status" value="1"/>
</dbReference>
<keyword evidence="5" id="KW-0067">ATP-binding</keyword>
<dbReference type="GO" id="GO:0005634">
    <property type="term" value="C:nucleus"/>
    <property type="evidence" value="ECO:0007669"/>
    <property type="project" value="TreeGrafter"/>
</dbReference>
<evidence type="ECO:0000256" key="1">
    <source>
        <dbReference type="ARBA" id="ARBA00007025"/>
    </source>
</evidence>
<evidence type="ECO:0000259" key="9">
    <source>
        <dbReference type="PROSITE" id="PS51192"/>
    </source>
</evidence>
<dbReference type="SUPFAM" id="SSF57850">
    <property type="entry name" value="RING/U-box"/>
    <property type="match status" value="1"/>
</dbReference>
<dbReference type="OrthoDB" id="1699231at2759"/>
<feature type="region of interest" description="Disordered" evidence="7">
    <location>
        <begin position="739"/>
        <end position="762"/>
    </location>
</feature>
<dbReference type="PROSITE" id="PS51194">
    <property type="entry name" value="HELICASE_CTER"/>
    <property type="match status" value="1"/>
</dbReference>
<name>A0A9X0C388_9EURO</name>
<dbReference type="EMBL" id="JAPWDS010000005">
    <property type="protein sequence ID" value="KAJ5496418.1"/>
    <property type="molecule type" value="Genomic_DNA"/>
</dbReference>
<feature type="region of interest" description="Disordered" evidence="7">
    <location>
        <begin position="67"/>
        <end position="187"/>
    </location>
</feature>
<feature type="domain" description="Helicase ATP-binding" evidence="9">
    <location>
        <begin position="298"/>
        <end position="491"/>
    </location>
</feature>
<evidence type="ECO:0000313" key="11">
    <source>
        <dbReference type="EMBL" id="KAJ5496418.1"/>
    </source>
</evidence>
<dbReference type="AlphaFoldDB" id="A0A9X0C388"/>
<dbReference type="SMART" id="SM00490">
    <property type="entry name" value="HELICc"/>
    <property type="match status" value="1"/>
</dbReference>
<keyword evidence="12" id="KW-1185">Reference proteome</keyword>
<accession>A0A9X0C388</accession>
<dbReference type="Gene3D" id="3.40.50.300">
    <property type="entry name" value="P-loop containing nucleotide triphosphate hydrolases"/>
    <property type="match status" value="1"/>
</dbReference>
<keyword evidence="3" id="KW-0378">Hydrolase</keyword>
<feature type="compositionally biased region" description="Polar residues" evidence="7">
    <location>
        <begin position="1"/>
        <end position="22"/>
    </location>
</feature>
<evidence type="ECO:0000256" key="3">
    <source>
        <dbReference type="ARBA" id="ARBA00022801"/>
    </source>
</evidence>
<keyword evidence="6" id="KW-0479">Metal-binding</keyword>
<feature type="compositionally biased region" description="Low complexity" evidence="7">
    <location>
        <begin position="145"/>
        <end position="155"/>
    </location>
</feature>
<dbReference type="GO" id="GO:0008270">
    <property type="term" value="F:zinc ion binding"/>
    <property type="evidence" value="ECO:0007669"/>
    <property type="project" value="UniProtKB-KW"/>
</dbReference>
<dbReference type="Gene3D" id="3.30.40.10">
    <property type="entry name" value="Zinc/RING finger domain, C3HC4 (zinc finger)"/>
    <property type="match status" value="1"/>
</dbReference>
<evidence type="ECO:0000313" key="12">
    <source>
        <dbReference type="Proteomes" id="UP001149954"/>
    </source>
</evidence>
<dbReference type="InterPro" id="IPR001841">
    <property type="entry name" value="Znf_RING"/>
</dbReference>
<evidence type="ECO:0000256" key="5">
    <source>
        <dbReference type="ARBA" id="ARBA00022840"/>
    </source>
</evidence>
<dbReference type="GO" id="GO:0006281">
    <property type="term" value="P:DNA repair"/>
    <property type="evidence" value="ECO:0007669"/>
    <property type="project" value="TreeGrafter"/>
</dbReference>
<feature type="domain" description="Helicase C-terminal" evidence="10">
    <location>
        <begin position="813"/>
        <end position="968"/>
    </location>
</feature>
<organism evidence="11 12">
    <name type="scientific">Penicillium fimorum</name>
    <dbReference type="NCBI Taxonomy" id="1882269"/>
    <lineage>
        <taxon>Eukaryota</taxon>
        <taxon>Fungi</taxon>
        <taxon>Dikarya</taxon>
        <taxon>Ascomycota</taxon>
        <taxon>Pezizomycotina</taxon>
        <taxon>Eurotiomycetes</taxon>
        <taxon>Eurotiomycetidae</taxon>
        <taxon>Eurotiales</taxon>
        <taxon>Aspergillaceae</taxon>
        <taxon>Penicillium</taxon>
    </lineage>
</organism>
<evidence type="ECO:0000259" key="10">
    <source>
        <dbReference type="PROSITE" id="PS51194"/>
    </source>
</evidence>
<dbReference type="GO" id="GO:0005524">
    <property type="term" value="F:ATP binding"/>
    <property type="evidence" value="ECO:0007669"/>
    <property type="project" value="UniProtKB-KW"/>
</dbReference>
<dbReference type="InterPro" id="IPR013083">
    <property type="entry name" value="Znf_RING/FYVE/PHD"/>
</dbReference>
<dbReference type="SMART" id="SM00487">
    <property type="entry name" value="DEXDc"/>
    <property type="match status" value="1"/>
</dbReference>
<dbReference type="CDD" id="cd18793">
    <property type="entry name" value="SF2_C_SNF"/>
    <property type="match status" value="1"/>
</dbReference>
<evidence type="ECO:0000256" key="4">
    <source>
        <dbReference type="ARBA" id="ARBA00022806"/>
    </source>
</evidence>
<dbReference type="InterPro" id="IPR027417">
    <property type="entry name" value="P-loop_NTPase"/>
</dbReference>
<evidence type="ECO:0000259" key="8">
    <source>
        <dbReference type="PROSITE" id="PS50089"/>
    </source>
</evidence>
<evidence type="ECO:0000256" key="6">
    <source>
        <dbReference type="PROSITE-ProRule" id="PRU00175"/>
    </source>
</evidence>
<dbReference type="InterPro" id="IPR049730">
    <property type="entry name" value="SNF2/RAD54-like_C"/>
</dbReference>
<sequence>MQNQVKMDQPIENSTVTNQNEIPISDTHIETEPGLVNNPTEETILEVCIPTFKPTQELRAAYLLSKRVQNQNPLPDDLLEDPEEKSLHEIDSRNPPNDEQPSEDDDQDHEQSVGDNEQSCDDDDDDDQFTGGDEYSAAEDESPSDSETSGSFSDSGIDFHPMDTSPKSTMKHSGKPSKPKKQRAEVSSALNETVKGLMKSNILSFANGNWNGSDVQQFVPVSQIKDKKKALMEEINKLPIDDQAQAKKDADALLEVSKTFKASIINMNWKVRGIRTPLKHHQVRNISSSICAWMRDRENSEEEPNGGLLCDEMGLGKTLTALATIAQENFTVRSKVPTLIIVPRSLASQWIDQVSLHCVKRISDDILEHYPGSRTGQKDVVKAMNKRLIVITTYEEVCSSHPRLKIPVTIRSPEEREAWREEEYESRAGPLHKVEWHRIILDEAHLIKNKNSATSIAVRALKGKFKWAMSGTPLHNGVEELYPYLHFIYTSQRMEYKSFLRKYSNGLDEILETVLHRSTYTTRILGKPIVTLPGISNRVVEVELCPAERLLYREIQDLGIAMINGLADTRKKQTKCILVVILMLRMFVSHPLLAQSFLETVLNQRVIKELEVMAQKRDEDVLETQSQIIINLLLTVVDKVAPRPRAPGDSNKLHDMFHKHIVHIRENMGKYQEFLRRTCPRCEEVVNDPEPHVVTSCRHVYCQGCFDSLPDQYGNTESMTRFCIACNEPIEEAGYSEDLLEKAPKNSPKKRKQSTPKKKGKEIFEKKKRPRVSFKKDVLCRDASEDQWDDPDEDENDWVSRIGDRMPSAKITAVQVLVANWVKEDENTKIVIFAQFLKTIKLLQFMCEKEGWKYILITGEVSLTSRDEQIEKVGKDKDINVMVSSLRTGGVGLNLTMANKCVLVDPWWNEAIQDQAYCRLYRIGQPREVEYVQIVAKECIDTGMIRLQKKKTQDICQLLTPDSLKEILGSGDIREQPNGGFSILTGKGNKHLHSWAQAVGSGVLDKEMDSAEEV</sequence>
<dbReference type="InterPro" id="IPR000330">
    <property type="entry name" value="SNF2_N"/>
</dbReference>
<evidence type="ECO:0000256" key="2">
    <source>
        <dbReference type="ARBA" id="ARBA00022741"/>
    </source>
</evidence>
<dbReference type="CDD" id="cd18008">
    <property type="entry name" value="DEXDc_SHPRH-like"/>
    <property type="match status" value="1"/>
</dbReference>
<proteinExistence type="inferred from homology"/>
<dbReference type="SUPFAM" id="SSF52540">
    <property type="entry name" value="P-loop containing nucleoside triphosphate hydrolases"/>
    <property type="match status" value="2"/>
</dbReference>
<dbReference type="InterPro" id="IPR014001">
    <property type="entry name" value="Helicase_ATP-bd"/>
</dbReference>
<keyword evidence="4" id="KW-0347">Helicase</keyword>
<keyword evidence="2" id="KW-0547">Nucleotide-binding</keyword>
<feature type="compositionally biased region" description="Acidic residues" evidence="7">
    <location>
        <begin position="118"/>
        <end position="128"/>
    </location>
</feature>
<dbReference type="Proteomes" id="UP001149954">
    <property type="component" value="Unassembled WGS sequence"/>
</dbReference>
<reference evidence="11" key="1">
    <citation type="submission" date="2022-12" db="EMBL/GenBank/DDBJ databases">
        <authorList>
            <person name="Petersen C."/>
        </authorList>
    </citation>
    <scope>NUCLEOTIDE SEQUENCE</scope>
    <source>
        <strain evidence="11">IBT 29495</strain>
    </source>
</reference>
<dbReference type="PANTHER" id="PTHR45626">
    <property type="entry name" value="TRANSCRIPTION TERMINATION FACTOR 2-RELATED"/>
    <property type="match status" value="1"/>
</dbReference>
<evidence type="ECO:0000256" key="7">
    <source>
        <dbReference type="SAM" id="MobiDB-lite"/>
    </source>
</evidence>
<dbReference type="Pfam" id="PF00271">
    <property type="entry name" value="Helicase_C"/>
    <property type="match status" value="1"/>
</dbReference>
<protein>
    <recommendedName>
        <fullName evidence="13">SNF2-related</fullName>
    </recommendedName>
</protein>
<reference evidence="11" key="2">
    <citation type="journal article" date="2023" name="IMA Fungus">
        <title>Comparative genomic study of the Penicillium genus elucidates a diverse pangenome and 15 lateral gene transfer events.</title>
        <authorList>
            <person name="Petersen C."/>
            <person name="Sorensen T."/>
            <person name="Nielsen M.R."/>
            <person name="Sondergaard T.E."/>
            <person name="Sorensen J.L."/>
            <person name="Fitzpatrick D.A."/>
            <person name="Frisvad J.C."/>
            <person name="Nielsen K.L."/>
        </authorList>
    </citation>
    <scope>NUCLEOTIDE SEQUENCE</scope>
    <source>
        <strain evidence="11">IBT 29495</strain>
    </source>
</reference>
<feature type="region of interest" description="Disordered" evidence="7">
    <location>
        <begin position="1"/>
        <end position="33"/>
    </location>
</feature>
<comment type="caution">
    <text evidence="11">The sequence shown here is derived from an EMBL/GenBank/DDBJ whole genome shotgun (WGS) entry which is preliminary data.</text>
</comment>
<dbReference type="InterPro" id="IPR001650">
    <property type="entry name" value="Helicase_C-like"/>
</dbReference>
<dbReference type="GO" id="GO:0004386">
    <property type="term" value="F:helicase activity"/>
    <property type="evidence" value="ECO:0007669"/>
    <property type="project" value="UniProtKB-KW"/>
</dbReference>